<gene>
    <name evidence="1" type="ORF">WMO62_06485</name>
</gene>
<organism evidence="1 2">
    <name type="scientific">Hominiventricola aquisgranensis</name>
    <dbReference type="NCBI Taxonomy" id="3133164"/>
    <lineage>
        <taxon>Bacteria</taxon>
        <taxon>Bacillati</taxon>
        <taxon>Bacillota</taxon>
        <taxon>Clostridia</taxon>
        <taxon>Lachnospirales</taxon>
        <taxon>Lachnospiraceae</taxon>
        <taxon>Hominiventricola</taxon>
    </lineage>
</organism>
<comment type="caution">
    <text evidence="1">The sequence shown here is derived from an EMBL/GenBank/DDBJ whole genome shotgun (WGS) entry which is preliminary data.</text>
</comment>
<accession>A0ABV1HZY2</accession>
<protein>
    <submittedName>
        <fullName evidence="1">Uncharacterized protein</fullName>
    </submittedName>
</protein>
<name>A0ABV1HZY2_9FIRM</name>
<sequence>MTKTVGTTGNAQRTGMGVSPVRVQGFPKITSEPRAEEEFLLYYIGRRK</sequence>
<dbReference type="EMBL" id="JBBMFC010000009">
    <property type="protein sequence ID" value="MEQ2578492.1"/>
    <property type="molecule type" value="Genomic_DNA"/>
</dbReference>
<dbReference type="RefSeq" id="WP_349144196.1">
    <property type="nucleotide sequence ID" value="NZ_JBBMFC010000009.1"/>
</dbReference>
<reference evidence="1 2" key="1">
    <citation type="submission" date="2024-03" db="EMBL/GenBank/DDBJ databases">
        <title>Human intestinal bacterial collection.</title>
        <authorList>
            <person name="Pauvert C."/>
            <person name="Hitch T.C.A."/>
            <person name="Clavel T."/>
        </authorList>
    </citation>
    <scope>NUCLEOTIDE SEQUENCE [LARGE SCALE GENOMIC DNA]</scope>
    <source>
        <strain evidence="1 2">CLA-AA-H78B</strain>
    </source>
</reference>
<evidence type="ECO:0000313" key="2">
    <source>
        <dbReference type="Proteomes" id="UP001470288"/>
    </source>
</evidence>
<keyword evidence="2" id="KW-1185">Reference proteome</keyword>
<evidence type="ECO:0000313" key="1">
    <source>
        <dbReference type="EMBL" id="MEQ2578492.1"/>
    </source>
</evidence>
<dbReference type="Proteomes" id="UP001470288">
    <property type="component" value="Unassembled WGS sequence"/>
</dbReference>
<proteinExistence type="predicted"/>